<feature type="transmembrane region" description="Helical" evidence="13">
    <location>
        <begin position="815"/>
        <end position="836"/>
    </location>
</feature>
<evidence type="ECO:0000313" key="14">
    <source>
        <dbReference type="EMBL" id="KAK3927549.1"/>
    </source>
</evidence>
<comment type="caution">
    <text evidence="14">The sequence shown here is derived from an EMBL/GenBank/DDBJ whole genome shotgun (WGS) entry which is preliminary data.</text>
</comment>
<feature type="compositionally biased region" description="Pro residues" evidence="12">
    <location>
        <begin position="1"/>
        <end position="10"/>
    </location>
</feature>
<feature type="region of interest" description="Disordered" evidence="12">
    <location>
        <begin position="626"/>
        <end position="645"/>
    </location>
</feature>
<feature type="compositionally biased region" description="Pro residues" evidence="12">
    <location>
        <begin position="33"/>
        <end position="57"/>
    </location>
</feature>
<reference evidence="14" key="1">
    <citation type="submission" date="2021-07" db="EMBL/GenBank/DDBJ databases">
        <authorList>
            <person name="Catto M.A."/>
            <person name="Jacobson A."/>
            <person name="Kennedy G."/>
            <person name="Labadie P."/>
            <person name="Hunt B.G."/>
            <person name="Srinivasan R."/>
        </authorList>
    </citation>
    <scope>NUCLEOTIDE SEQUENCE</scope>
    <source>
        <strain evidence="14">PL_HMW_Pooled</strain>
        <tissue evidence="14">Head</tissue>
    </source>
</reference>
<feature type="transmembrane region" description="Helical" evidence="13">
    <location>
        <begin position="223"/>
        <end position="248"/>
    </location>
</feature>
<feature type="region of interest" description="Disordered" evidence="12">
    <location>
        <begin position="298"/>
        <end position="371"/>
    </location>
</feature>
<comment type="similarity">
    <text evidence="2">Belongs to the otopetrin family.</text>
</comment>
<dbReference type="Pfam" id="PF03189">
    <property type="entry name" value="Otopetrin"/>
    <property type="match status" value="1"/>
</dbReference>
<name>A0AAE1HU71_9NEOP</name>
<gene>
    <name evidence="14" type="ORF">KUF71_015834</name>
</gene>
<organism evidence="14 15">
    <name type="scientific">Frankliniella fusca</name>
    <dbReference type="NCBI Taxonomy" id="407009"/>
    <lineage>
        <taxon>Eukaryota</taxon>
        <taxon>Metazoa</taxon>
        <taxon>Ecdysozoa</taxon>
        <taxon>Arthropoda</taxon>
        <taxon>Hexapoda</taxon>
        <taxon>Insecta</taxon>
        <taxon>Pterygota</taxon>
        <taxon>Neoptera</taxon>
        <taxon>Paraneoptera</taxon>
        <taxon>Thysanoptera</taxon>
        <taxon>Terebrantia</taxon>
        <taxon>Thripoidea</taxon>
        <taxon>Thripidae</taxon>
        <taxon>Frankliniella</taxon>
    </lineage>
</organism>
<dbReference type="EMBL" id="JAHWGI010001289">
    <property type="protein sequence ID" value="KAK3927549.1"/>
    <property type="molecule type" value="Genomic_DNA"/>
</dbReference>
<feature type="compositionally biased region" description="Basic and acidic residues" evidence="12">
    <location>
        <begin position="70"/>
        <end position="153"/>
    </location>
</feature>
<evidence type="ECO:0000256" key="4">
    <source>
        <dbReference type="ARBA" id="ARBA00022475"/>
    </source>
</evidence>
<keyword evidence="6" id="KW-0375">Hydrogen ion transport</keyword>
<feature type="coiled-coil region" evidence="11">
    <location>
        <begin position="179"/>
        <end position="216"/>
    </location>
</feature>
<keyword evidence="7 13" id="KW-1133">Transmembrane helix</keyword>
<feature type="region of interest" description="Disordered" evidence="12">
    <location>
        <begin position="1"/>
        <end position="175"/>
    </location>
</feature>
<evidence type="ECO:0000256" key="9">
    <source>
        <dbReference type="ARBA" id="ARBA00023136"/>
    </source>
</evidence>
<feature type="transmembrane region" description="Helical" evidence="13">
    <location>
        <begin position="842"/>
        <end position="869"/>
    </location>
</feature>
<feature type="compositionally biased region" description="Low complexity" evidence="12">
    <location>
        <begin position="626"/>
        <end position="639"/>
    </location>
</feature>
<comment type="subcellular location">
    <subcellularLocation>
        <location evidence="1">Cell membrane</location>
        <topology evidence="1">Multi-pass membrane protein</topology>
    </subcellularLocation>
</comment>
<evidence type="ECO:0000256" key="8">
    <source>
        <dbReference type="ARBA" id="ARBA00023065"/>
    </source>
</evidence>
<keyword evidence="15" id="KW-1185">Reference proteome</keyword>
<feature type="compositionally biased region" description="Low complexity" evidence="12">
    <location>
        <begin position="58"/>
        <end position="68"/>
    </location>
</feature>
<feature type="compositionally biased region" description="Basic and acidic residues" evidence="12">
    <location>
        <begin position="298"/>
        <end position="356"/>
    </location>
</feature>
<keyword evidence="9 13" id="KW-0472">Membrane</keyword>
<keyword evidence="3" id="KW-0813">Transport</keyword>
<feature type="transmembrane region" description="Helical" evidence="13">
    <location>
        <begin position="474"/>
        <end position="496"/>
    </location>
</feature>
<evidence type="ECO:0000313" key="15">
    <source>
        <dbReference type="Proteomes" id="UP001219518"/>
    </source>
</evidence>
<dbReference type="GO" id="GO:0005886">
    <property type="term" value="C:plasma membrane"/>
    <property type="evidence" value="ECO:0007669"/>
    <property type="project" value="UniProtKB-SubCell"/>
</dbReference>
<keyword evidence="4" id="KW-1003">Cell membrane</keyword>
<feature type="transmembrane region" description="Helical" evidence="13">
    <location>
        <begin position="444"/>
        <end position="462"/>
    </location>
</feature>
<evidence type="ECO:0000256" key="13">
    <source>
        <dbReference type="SAM" id="Phobius"/>
    </source>
</evidence>
<evidence type="ECO:0000256" key="12">
    <source>
        <dbReference type="SAM" id="MobiDB-lite"/>
    </source>
</evidence>
<feature type="transmembrane region" description="Helical" evidence="13">
    <location>
        <begin position="748"/>
        <end position="768"/>
    </location>
</feature>
<keyword evidence="8" id="KW-0406">Ion transport</keyword>
<evidence type="ECO:0000256" key="5">
    <source>
        <dbReference type="ARBA" id="ARBA00022692"/>
    </source>
</evidence>
<sequence length="870" mass="94081">MATPAEPPKVPDMESFENMATLPVSRGHQQQAGPPPGAPAQGPPQGGPPPQGPPQGPPQQGQAPPAAKAAKKDDDKKAQEKAAQEKAKEEEKRKKEEEKKAKEKAKEEAKKAKEREKEEAKKAKEKEKEEKKGKGKDKDKDKDKDKQPAKEVEQAGGAPAPAKEPKEGKQVSYSPSVPVAEADEDVEKCNTANKEVEEAKRAVRAYAKELQQQSQQPPKRTSLFIILSFIYAKLLVVVCISFLVSEIITHSLPLFYYEGFFTYLYGASILFLLYVFCFLLQESACCAGGPAAAERERAKREAAANKKRDKERQKAAKDKEKADKEKAKKEKKDNEANKKKDGKEDPKGGKGKKDAEAGAPPAPPQPDASKQAGLYPDAVELEAGLDRPLGRKRKTSQNNSSHGSFFLRVGAIAFGLGTMIYTGLEFGTFFETPFSSTCYNILRGINPVLQMVFTFMQMYFIFMNSRLNIHRFKVIARFGLMHIVATNICVWIRTLMLESLKEISGYMALSEQEKQALATTHATPLFFNGGTGLRGLGLSQTGTVGSKNGGKLGGNYGQPGAGGIISGFDGNDLVETFQSNSLRSANMIASTVATAGSYAVKAAQTTARTLASTAATTLRTLPTTLSTSTTTTTTTTTTTLPPPTTTTPFLTTLASTAASTLASTTTSTTPQSLLRQTFSTIVPGAPGMPFDHEAGIKMTGGEEIVGALPVAEALKAIQLNITGQRMLDSEGCGRINIMGSIVLDAAPYLYPFVIEYCLIGAAVVYIMWRHIGYNPRYVTEEDLEQRLEAMLSQRAVAIARAQHGRVDCVGASKGLFFGLLLLVGSLICLILFFVLIRHPQLGILAIYLADCSHSLVMALSIFAIVIGFCR</sequence>
<dbReference type="GO" id="GO:0015252">
    <property type="term" value="F:proton channel activity"/>
    <property type="evidence" value="ECO:0007669"/>
    <property type="project" value="InterPro"/>
</dbReference>
<evidence type="ECO:0000256" key="1">
    <source>
        <dbReference type="ARBA" id="ARBA00004651"/>
    </source>
</evidence>
<dbReference type="AlphaFoldDB" id="A0AAE1HU71"/>
<dbReference type="Proteomes" id="UP001219518">
    <property type="component" value="Unassembled WGS sequence"/>
</dbReference>
<evidence type="ECO:0000256" key="10">
    <source>
        <dbReference type="ARBA" id="ARBA00023303"/>
    </source>
</evidence>
<evidence type="ECO:0000256" key="3">
    <source>
        <dbReference type="ARBA" id="ARBA00022448"/>
    </source>
</evidence>
<keyword evidence="11" id="KW-0175">Coiled coil</keyword>
<evidence type="ECO:0000256" key="6">
    <source>
        <dbReference type="ARBA" id="ARBA00022781"/>
    </source>
</evidence>
<keyword evidence="5 13" id="KW-0812">Transmembrane</keyword>
<dbReference type="PANTHER" id="PTHR21522:SF62">
    <property type="entry name" value="OTOPETRIN-LIKE A, ISOFORM C"/>
    <property type="match status" value="1"/>
</dbReference>
<reference evidence="14" key="2">
    <citation type="journal article" date="2023" name="BMC Genomics">
        <title>Pest status, molecular evolution, and epigenetic factors derived from the genome assembly of Frankliniella fusca, a thysanopteran phytovirus vector.</title>
        <authorList>
            <person name="Catto M.A."/>
            <person name="Labadie P.E."/>
            <person name="Jacobson A.L."/>
            <person name="Kennedy G.G."/>
            <person name="Srinivasan R."/>
            <person name="Hunt B.G."/>
        </authorList>
    </citation>
    <scope>NUCLEOTIDE SEQUENCE</scope>
    <source>
        <strain evidence="14">PL_HMW_Pooled</strain>
    </source>
</reference>
<feature type="transmembrane region" description="Helical" evidence="13">
    <location>
        <begin position="405"/>
        <end position="424"/>
    </location>
</feature>
<dbReference type="InterPro" id="IPR004878">
    <property type="entry name" value="Otopetrin"/>
</dbReference>
<dbReference type="PANTHER" id="PTHR21522">
    <property type="entry name" value="PROTON CHANNEL OTOP"/>
    <property type="match status" value="1"/>
</dbReference>
<accession>A0AAE1HU71</accession>
<evidence type="ECO:0000256" key="2">
    <source>
        <dbReference type="ARBA" id="ARBA00006513"/>
    </source>
</evidence>
<proteinExistence type="inferred from homology"/>
<feature type="transmembrane region" description="Helical" evidence="13">
    <location>
        <begin position="260"/>
        <end position="280"/>
    </location>
</feature>
<protein>
    <submittedName>
        <fullName evidence="14">Proton channel OtopLc</fullName>
    </submittedName>
</protein>
<evidence type="ECO:0000256" key="11">
    <source>
        <dbReference type="SAM" id="Coils"/>
    </source>
</evidence>
<evidence type="ECO:0000256" key="7">
    <source>
        <dbReference type="ARBA" id="ARBA00022989"/>
    </source>
</evidence>
<keyword evidence="10" id="KW-0407">Ion channel</keyword>